<protein>
    <recommendedName>
        <fullName evidence="3">Thermostable hemolysin</fullName>
    </recommendedName>
</protein>
<dbReference type="Pfam" id="PF12261">
    <property type="entry name" value="T_hemolysin"/>
    <property type="match status" value="1"/>
</dbReference>
<dbReference type="AlphaFoldDB" id="A0A2G1QI55"/>
<sequence>MHPIAILGRLAADRGDAEHLISSVFLASYGASLAGFPETIAAKAGPDGRFVCAAGLRFAGDGFFSECYLDGAVEEIIGAQTGQFVARERIFEVSSLASRDPGLTPRFIGDIVRYGQQNGFDWCFFTLTRRLARMLTRMGLAPLMLAPADRQRVAGFQRWGSYYDHEPAVFALANPGAVRPVILPRPEAGHALSL</sequence>
<gene>
    <name evidence="1" type="ORF">CSC94_20155</name>
</gene>
<organism evidence="1 2">
    <name type="scientific">Zhengella mangrovi</name>
    <dbReference type="NCBI Taxonomy" id="1982044"/>
    <lineage>
        <taxon>Bacteria</taxon>
        <taxon>Pseudomonadati</taxon>
        <taxon>Pseudomonadota</taxon>
        <taxon>Alphaproteobacteria</taxon>
        <taxon>Hyphomicrobiales</taxon>
        <taxon>Notoacmeibacteraceae</taxon>
        <taxon>Zhengella</taxon>
    </lineage>
</organism>
<keyword evidence="2" id="KW-1185">Reference proteome</keyword>
<evidence type="ECO:0000313" key="1">
    <source>
        <dbReference type="EMBL" id="PHP65227.1"/>
    </source>
</evidence>
<proteinExistence type="predicted"/>
<dbReference type="InterPro" id="IPR022050">
    <property type="entry name" value="T_hemolysin"/>
</dbReference>
<comment type="caution">
    <text evidence="1">The sequence shown here is derived from an EMBL/GenBank/DDBJ whole genome shotgun (WGS) entry which is preliminary data.</text>
</comment>
<dbReference type="EMBL" id="PDVP01000017">
    <property type="protein sequence ID" value="PHP65227.1"/>
    <property type="molecule type" value="Genomic_DNA"/>
</dbReference>
<name>A0A2G1QI55_9HYPH</name>
<accession>A0A2G1QI55</accession>
<reference evidence="1 2" key="1">
    <citation type="submission" date="2017-10" db="EMBL/GenBank/DDBJ databases">
        <title>Sedimentibacterium mangrovi gen. nov., sp. nov., a novel member of family Phyllobacteriacea isolated from mangrove sediment.</title>
        <authorList>
            <person name="Liao H."/>
            <person name="Tian Y."/>
        </authorList>
    </citation>
    <scope>NUCLEOTIDE SEQUENCE [LARGE SCALE GENOMIC DNA]</scope>
    <source>
        <strain evidence="1 2">X9-2-2</strain>
    </source>
</reference>
<dbReference type="OrthoDB" id="7432757at2"/>
<dbReference type="RefSeq" id="WP_099308185.1">
    <property type="nucleotide sequence ID" value="NZ_PDVP01000017.1"/>
</dbReference>
<dbReference type="Proteomes" id="UP000221168">
    <property type="component" value="Unassembled WGS sequence"/>
</dbReference>
<evidence type="ECO:0000313" key="2">
    <source>
        <dbReference type="Proteomes" id="UP000221168"/>
    </source>
</evidence>
<evidence type="ECO:0008006" key="3">
    <source>
        <dbReference type="Google" id="ProtNLM"/>
    </source>
</evidence>